<feature type="chain" id="PRO_5040178390" description="Major royal jelly protein" evidence="4">
    <location>
        <begin position="21"/>
        <end position="427"/>
    </location>
</feature>
<dbReference type="EMBL" id="CM032185">
    <property type="protein sequence ID" value="KAG7092918.1"/>
    <property type="molecule type" value="Genomic_DNA"/>
</dbReference>
<comment type="similarity">
    <text evidence="2">Belongs to the major royal jelly protein family.</text>
</comment>
<keyword evidence="3" id="KW-0964">Secreted</keyword>
<evidence type="ECO:0008006" key="7">
    <source>
        <dbReference type="Google" id="ProtNLM"/>
    </source>
</evidence>
<proteinExistence type="inferred from homology"/>
<comment type="subcellular location">
    <subcellularLocation>
        <location evidence="1">Secreted</location>
    </subcellularLocation>
</comment>
<comment type="caution">
    <text evidence="5">The sequence shown here is derived from an EMBL/GenBank/DDBJ whole genome shotgun (WGS) entry which is preliminary data.</text>
</comment>
<dbReference type="InterPro" id="IPR011042">
    <property type="entry name" value="6-blade_b-propeller_TolB-like"/>
</dbReference>
<dbReference type="SUPFAM" id="SSF101898">
    <property type="entry name" value="NHL repeat"/>
    <property type="match status" value="1"/>
</dbReference>
<sequence>MKVSDLKALPLAILLYASCAISVTFTPLDEKPGLIDNGKFGPAVEVVHLFRGQAPVGITVSKSGRAFINFPRGDLASNPMTVAEIVNDTTEVPFPNLEFNTPPEGLVDTSSGRPTASNDSNHFINVQAVVLDPKGRLWALDTGRPVVEGGDALPSVPGGPKLVGFEVGGSDSSTPFKTITFPETVLPPLGFLNDVRFDLTPSLTSSGQGVAYITDSGAHGIIVVDLGTGESWRHLDQLKSTSPVPNFLPTFFGVPTYAASGLYPASHWETVVGGGADGLAISTDGRSLYFTPFSSRDLYRVETAPLRVNPANDTFAVIRAAQSVQYLGEMGGAADGFETDDTGLIYISNREHNSISTFNSQTGLIELYARDPMMAWPDTLSVADDGFLYMTVTQAWMSGFYQNGTDKRVKPFGLLRIPIPGKPVRLM</sequence>
<evidence type="ECO:0000256" key="1">
    <source>
        <dbReference type="ARBA" id="ARBA00004613"/>
    </source>
</evidence>
<evidence type="ECO:0000256" key="4">
    <source>
        <dbReference type="SAM" id="SignalP"/>
    </source>
</evidence>
<dbReference type="InterPro" id="IPR017996">
    <property type="entry name" value="MRJP/yellow-related"/>
</dbReference>
<dbReference type="Proteomes" id="UP001049176">
    <property type="component" value="Chromosome 5"/>
</dbReference>
<dbReference type="RefSeq" id="XP_043009388.1">
    <property type="nucleotide sequence ID" value="XM_043154100.1"/>
</dbReference>
<gene>
    <name evidence="5" type="ORF">E1B28_009223</name>
</gene>
<dbReference type="OrthoDB" id="7776143at2759"/>
<dbReference type="GeneID" id="66078299"/>
<dbReference type="GO" id="GO:0005576">
    <property type="term" value="C:extracellular region"/>
    <property type="evidence" value="ECO:0007669"/>
    <property type="project" value="UniProtKB-SubCell"/>
</dbReference>
<name>A0A9P7S0K4_9AGAR</name>
<keyword evidence="6" id="KW-1185">Reference proteome</keyword>
<dbReference type="Gene3D" id="2.120.10.30">
    <property type="entry name" value="TolB, C-terminal domain"/>
    <property type="match status" value="1"/>
</dbReference>
<reference evidence="5" key="1">
    <citation type="journal article" date="2021" name="Genome Biol. Evol.">
        <title>The assembled and annotated genome of the fairy-ring fungus Marasmius oreades.</title>
        <authorList>
            <person name="Hiltunen M."/>
            <person name="Ament-Velasquez S.L."/>
            <person name="Johannesson H."/>
        </authorList>
    </citation>
    <scope>NUCLEOTIDE SEQUENCE</scope>
    <source>
        <strain evidence="5">03SP1</strain>
    </source>
</reference>
<keyword evidence="4" id="KW-0732">Signal</keyword>
<evidence type="ECO:0000256" key="3">
    <source>
        <dbReference type="ARBA" id="ARBA00022525"/>
    </source>
</evidence>
<dbReference type="PANTHER" id="PTHR10009:SF18">
    <property type="entry name" value="PROTEIN YELLOW-LIKE PROTEIN"/>
    <property type="match status" value="1"/>
</dbReference>
<dbReference type="AlphaFoldDB" id="A0A9P7S0K4"/>
<evidence type="ECO:0000256" key="2">
    <source>
        <dbReference type="ARBA" id="ARBA00009127"/>
    </source>
</evidence>
<feature type="signal peptide" evidence="4">
    <location>
        <begin position="1"/>
        <end position="20"/>
    </location>
</feature>
<protein>
    <recommendedName>
        <fullName evidence="7">Major royal jelly protein</fullName>
    </recommendedName>
</protein>
<evidence type="ECO:0000313" key="6">
    <source>
        <dbReference type="Proteomes" id="UP001049176"/>
    </source>
</evidence>
<dbReference type="Pfam" id="PF03022">
    <property type="entry name" value="MRJP"/>
    <property type="match status" value="1"/>
</dbReference>
<evidence type="ECO:0000313" key="5">
    <source>
        <dbReference type="EMBL" id="KAG7092918.1"/>
    </source>
</evidence>
<organism evidence="5 6">
    <name type="scientific">Marasmius oreades</name>
    <name type="common">fairy-ring Marasmius</name>
    <dbReference type="NCBI Taxonomy" id="181124"/>
    <lineage>
        <taxon>Eukaryota</taxon>
        <taxon>Fungi</taxon>
        <taxon>Dikarya</taxon>
        <taxon>Basidiomycota</taxon>
        <taxon>Agaricomycotina</taxon>
        <taxon>Agaricomycetes</taxon>
        <taxon>Agaricomycetidae</taxon>
        <taxon>Agaricales</taxon>
        <taxon>Marasmiineae</taxon>
        <taxon>Marasmiaceae</taxon>
        <taxon>Marasmius</taxon>
    </lineage>
</organism>
<accession>A0A9P7S0K4</accession>
<dbReference type="PANTHER" id="PTHR10009">
    <property type="entry name" value="PROTEIN YELLOW-RELATED"/>
    <property type="match status" value="1"/>
</dbReference>
<dbReference type="KEGG" id="more:E1B28_009223"/>